<dbReference type="EMBL" id="CP016616">
    <property type="protein sequence ID" value="ANY77744.1"/>
    <property type="molecule type" value="Genomic_DNA"/>
</dbReference>
<dbReference type="KEGG" id="moc:BB934_05430"/>
<accession>A0A1B2ECN4</accession>
<dbReference type="GO" id="GO:0003677">
    <property type="term" value="F:DNA binding"/>
    <property type="evidence" value="ECO:0007669"/>
    <property type="project" value="InterPro"/>
</dbReference>
<dbReference type="InterPro" id="IPR001387">
    <property type="entry name" value="Cro/C1-type_HTH"/>
</dbReference>
<protein>
    <recommendedName>
        <fullName evidence="1">HTH cro/C1-type domain-containing protein</fullName>
    </recommendedName>
</protein>
<dbReference type="Gene3D" id="1.10.260.40">
    <property type="entry name" value="lambda repressor-like DNA-binding domains"/>
    <property type="match status" value="1"/>
</dbReference>
<evidence type="ECO:0000259" key="1">
    <source>
        <dbReference type="PROSITE" id="PS50943"/>
    </source>
</evidence>
<dbReference type="SUPFAM" id="SSF47413">
    <property type="entry name" value="lambda repressor-like DNA-binding domains"/>
    <property type="match status" value="1"/>
</dbReference>
<sequence length="90" mass="10151">MSQERSGYLTGLTVEQVRAYEVGREIITADRLATIVKALTVEIDTLVRNVLRDVDLLQFLVFYPRLSNSTKASVQRLCADLAKPPERGRD</sequence>
<evidence type="ECO:0000313" key="2">
    <source>
        <dbReference type="EMBL" id="ANY77744.1"/>
    </source>
</evidence>
<name>A0A1B2ECN4_9HYPH</name>
<feature type="domain" description="HTH cro/C1-type" evidence="1">
    <location>
        <begin position="9"/>
        <end position="46"/>
    </location>
</feature>
<organism evidence="2">
    <name type="scientific">Microvirga ossetica</name>
    <dbReference type="NCBI Taxonomy" id="1882682"/>
    <lineage>
        <taxon>Bacteria</taxon>
        <taxon>Pseudomonadati</taxon>
        <taxon>Pseudomonadota</taxon>
        <taxon>Alphaproteobacteria</taxon>
        <taxon>Hyphomicrobiales</taxon>
        <taxon>Methylobacteriaceae</taxon>
        <taxon>Microvirga</taxon>
    </lineage>
</organism>
<dbReference type="RefSeq" id="WP_099508730.1">
    <property type="nucleotide sequence ID" value="NZ_CP016616.1"/>
</dbReference>
<dbReference type="PROSITE" id="PS50943">
    <property type="entry name" value="HTH_CROC1"/>
    <property type="match status" value="1"/>
</dbReference>
<proteinExistence type="predicted"/>
<gene>
    <name evidence="2" type="ORF">BB934_05430</name>
</gene>
<dbReference type="InterPro" id="IPR010982">
    <property type="entry name" value="Lambda_DNA-bd_dom_sf"/>
</dbReference>
<dbReference type="AlphaFoldDB" id="A0A1B2ECN4"/>
<reference evidence="2" key="1">
    <citation type="submission" date="2016-07" db="EMBL/GenBank/DDBJ databases">
        <title>Microvirga ossetica sp. nov. a new species of rhizobia isolated from root nodules of the legume species Vicia alpestris Steven originated from North Ossetia region in the Caucasus.</title>
        <authorList>
            <person name="Safronova V.I."/>
            <person name="Kuznetsova I.G."/>
            <person name="Sazanova A.L."/>
            <person name="Belimov A."/>
            <person name="Andronov E."/>
            <person name="Osledkin Y.S."/>
            <person name="Onishchuk O.P."/>
            <person name="Kurchak O.N."/>
            <person name="Shaposhnikov A.I."/>
            <person name="Willems A."/>
            <person name="Tikhonovich I.A."/>
        </authorList>
    </citation>
    <scope>NUCLEOTIDE SEQUENCE [LARGE SCALE GENOMIC DNA]</scope>
    <source>
        <strain evidence="2">V5/3M</strain>
    </source>
</reference>